<dbReference type="SMART" id="SM00554">
    <property type="entry name" value="FAS1"/>
    <property type="match status" value="2"/>
</dbReference>
<feature type="domain" description="FAS1" evidence="3">
    <location>
        <begin position="309"/>
        <end position="445"/>
    </location>
</feature>
<reference evidence="4" key="1">
    <citation type="submission" date="2023-04" db="EMBL/GenBank/DDBJ databases">
        <title>Ambrosiozyma monospora NBRC 1965.</title>
        <authorList>
            <person name="Ichikawa N."/>
            <person name="Sato H."/>
            <person name="Tonouchi N."/>
        </authorList>
    </citation>
    <scope>NUCLEOTIDE SEQUENCE</scope>
    <source>
        <strain evidence="4">NBRC 1965</strain>
    </source>
</reference>
<keyword evidence="2" id="KW-1133">Transmembrane helix</keyword>
<gene>
    <name evidence="4" type="ORF">Amon01_000706600</name>
</gene>
<feature type="compositionally biased region" description="Polar residues" evidence="1">
    <location>
        <begin position="652"/>
        <end position="668"/>
    </location>
</feature>
<feature type="region of interest" description="Disordered" evidence="1">
    <location>
        <begin position="650"/>
        <end position="728"/>
    </location>
</feature>
<evidence type="ECO:0000256" key="1">
    <source>
        <dbReference type="SAM" id="MobiDB-lite"/>
    </source>
</evidence>
<sequence>MIENANVVETDLIAGTSNSVVYGLDTIIAEKQSICEILSRPYEDIPHDKDVKIFTSLMSHNDFCIRNEFTNLTVLLPLDSVLSLNDIEMDYLYTDLGEGDRLKLVSNYLISGMIGGNLNESVSVQNLNGEFFNISSELSGGKLLINNVSKSIDANMLLSDGVAHTFHDVLVDTNHYWPTFTPRKYLYGLNQTSFVEELDFRKLSKLIDDNGVKQTIFVVNDPDTIFSTSGQIKNGLLYHFVEGQIELDENKLLNTKFCSSGNLGHCQKIKLTKSDEKGVILNRNIHVLGEKIEIGNTYIYFIDDNLQIPQKLENTIPANVQCSRTIQLLDHFNLLKFKSNKELGYTVFLPNSEAWIDLDLTLEYLLNNLRDLEKVVKGMIFNGLIYDDFIGKTTLSNLNGEPAALTRNVGESHIRINNGDVKLPISFDSEILFKDGVAYPVDTVIFPDSLEITMDDLLDTIDASEFIKILQLLGFDKLIKNDNYSFLVPTTGSLMMENITSTFPDLNYLKKFAALHILPGDSLDKVLSCEEKIPTFLNDTHLSCRKLASGDLMLQVLEGNDHEVRITRKGFTTAKFKPTKSGLLLIDKPINPSWLEQPNGPIHLHLPFVAILIGVVIGMLLLSLILSCCFVYAIGGKRVDDDNTAVAGDRNATASEQTPLLTEGTSGTAVGEVSRPMLIRPSYNSTSKSHLSVKSNKSNKSNKSSKSNNNKQQQQVAFSANYSEHSSREPIDLPAAHQNNLQNGFSRDPLL</sequence>
<evidence type="ECO:0000256" key="2">
    <source>
        <dbReference type="SAM" id="Phobius"/>
    </source>
</evidence>
<dbReference type="InterPro" id="IPR050904">
    <property type="entry name" value="Adhesion/Biosynth-related"/>
</dbReference>
<comment type="caution">
    <text evidence="4">The sequence shown here is derived from an EMBL/GenBank/DDBJ whole genome shotgun (WGS) entry which is preliminary data.</text>
</comment>
<dbReference type="SUPFAM" id="SSF82153">
    <property type="entry name" value="FAS1 domain"/>
    <property type="match status" value="4"/>
</dbReference>
<organism evidence="4 5">
    <name type="scientific">Ambrosiozyma monospora</name>
    <name type="common">Yeast</name>
    <name type="synonym">Endomycopsis monosporus</name>
    <dbReference type="NCBI Taxonomy" id="43982"/>
    <lineage>
        <taxon>Eukaryota</taxon>
        <taxon>Fungi</taxon>
        <taxon>Dikarya</taxon>
        <taxon>Ascomycota</taxon>
        <taxon>Saccharomycotina</taxon>
        <taxon>Pichiomycetes</taxon>
        <taxon>Pichiales</taxon>
        <taxon>Pichiaceae</taxon>
        <taxon>Ambrosiozyma</taxon>
    </lineage>
</organism>
<evidence type="ECO:0000259" key="3">
    <source>
        <dbReference type="PROSITE" id="PS50213"/>
    </source>
</evidence>
<feature type="transmembrane region" description="Helical" evidence="2">
    <location>
        <begin position="608"/>
        <end position="634"/>
    </location>
</feature>
<dbReference type="OrthoDB" id="286301at2759"/>
<protein>
    <submittedName>
        <fullName evidence="4">Unnamed protein product</fullName>
    </submittedName>
</protein>
<feature type="compositionally biased region" description="Low complexity" evidence="1">
    <location>
        <begin position="694"/>
        <end position="715"/>
    </location>
</feature>
<dbReference type="Proteomes" id="UP001165063">
    <property type="component" value="Unassembled WGS sequence"/>
</dbReference>
<dbReference type="EMBL" id="BSXU01004942">
    <property type="protein sequence ID" value="GMG49033.1"/>
    <property type="molecule type" value="Genomic_DNA"/>
</dbReference>
<dbReference type="Pfam" id="PF02469">
    <property type="entry name" value="Fasciclin"/>
    <property type="match status" value="1"/>
</dbReference>
<dbReference type="AlphaFoldDB" id="A0A9W6Z662"/>
<keyword evidence="2" id="KW-0472">Membrane</keyword>
<dbReference type="PROSITE" id="PS50213">
    <property type="entry name" value="FAS1"/>
    <property type="match status" value="1"/>
</dbReference>
<evidence type="ECO:0000313" key="4">
    <source>
        <dbReference type="EMBL" id="GMG49033.1"/>
    </source>
</evidence>
<keyword evidence="2" id="KW-0812">Transmembrane</keyword>
<dbReference type="InterPro" id="IPR036378">
    <property type="entry name" value="FAS1_dom_sf"/>
</dbReference>
<dbReference type="PANTHER" id="PTHR10900:SF77">
    <property type="entry name" value="FI19380P1"/>
    <property type="match status" value="1"/>
</dbReference>
<feature type="compositionally biased region" description="Polar residues" evidence="1">
    <location>
        <begin position="682"/>
        <end position="693"/>
    </location>
</feature>
<proteinExistence type="predicted"/>
<name>A0A9W6Z662_AMBMO</name>
<evidence type="ECO:0000313" key="5">
    <source>
        <dbReference type="Proteomes" id="UP001165063"/>
    </source>
</evidence>
<dbReference type="PANTHER" id="PTHR10900">
    <property type="entry name" value="PERIOSTIN-RELATED"/>
    <property type="match status" value="1"/>
</dbReference>
<dbReference type="InterPro" id="IPR000782">
    <property type="entry name" value="FAS1_domain"/>
</dbReference>
<dbReference type="Gene3D" id="2.30.180.10">
    <property type="entry name" value="FAS1 domain"/>
    <property type="match status" value="1"/>
</dbReference>
<keyword evidence="5" id="KW-1185">Reference proteome</keyword>
<accession>A0A9W6Z662</accession>